<evidence type="ECO:0000313" key="2">
    <source>
        <dbReference type="Proteomes" id="UP001062846"/>
    </source>
</evidence>
<name>A0ACC0MGF3_RHOML</name>
<evidence type="ECO:0000313" key="1">
    <source>
        <dbReference type="EMBL" id="KAI8539398.1"/>
    </source>
</evidence>
<accession>A0ACC0MGF3</accession>
<protein>
    <submittedName>
        <fullName evidence="1">Uncharacterized protein</fullName>
    </submittedName>
</protein>
<gene>
    <name evidence="1" type="ORF">RHMOL_Rhmol09G0180100</name>
</gene>
<sequence length="1233" mass="135312">MASSSPTSRRTRKAPPTSDLYSTVVIHDDVVSPTTMDDPIDDYYDYDDEDSSLPPLLKRLPKDFGTILDSGEDSSSAGNISGTMIVKTDRSGRSSSSYSSPAWKPRSAPLFDRNSAASPRKRIEAEEDEDEKEEGEGDFSTFVVRSGERETVTGTVVRRESGGGSTMSMAVASMQAMGELGFGKKQQQGKGTSSGSSSSFPDESSCRYGQQKGSKVSSSSIPEYCITREDPSTKYELLNELGKGSYGAVYKARDIKTSELVAIKVISLSEGEEGYEEIRGEIEMLQQCSHPNVVRYLGSYQGEEYLWIVMEYCGGGSVADLMNNTDEPLEEIQIAYICREALKGLSYLHSIFKVHRDIKGGNILLTEQGEVKLGDFGVAAQLTRTMSKRNTFIGTPHWMAPEVIQESRYDGKGCDLGKLNPKIEPFPVDVWALGVSAIEMAEILKSGEYMIPHIVKELSLSLSFPGTSSKVNSTSYESNQKNCFRKRSLVFHDFIAKCLTKEPRPRPTASELLKHKFIERCKSGPSVMLLKIEKARQSRASMALEAQNIPSGTFIPGNTALGGPKVNEDYGDTVPSRPHDGLQGTLKQSVPGAVELAGEGDFGTVIVHAGDEKDKKPTQTSASNAIEASPGPWHAEARTVSGAGDKSPDPWGRNAEGVDADNSQIRSQSVAQTIQASSPSVFTTPDQKNSISQALIGSGGGISSDTFKSETASRKALDKLWSIYAAGNTVPIPFLRATDISPIALLSDNVLGGLQQGSGGSGNIAEEAVQELFCGDGQWKKGRRGQNEVPLPPSVYQRLTSSSTLMNLTQALAYHKIYLRTMGGSPPCTPSREFLYVDGPTAKMELFGLDQDRMSSSWELGMSMSGVPFKPIVGAPNLCYEEMPLQELQAAQEQQTIQNLCDTLRTILRLKRMGKASRMHTLLLYRTYRGPRRTSLFSTPPPSAAVASSVSTHQLPLTLLNPNSPFPSSGSNYSHNPFRLRLVPSKPTSSFCPSTLRLISTTTSEDTGEIQETPAEDETDEEVEPIDSWEEEDDAEPEIGDGGDGGGVVLQNCHWGERVLSLAHEVLLQFGDGMELFSFKTTPRGYIYVRLDKLAHEYGCPSMDEIESYSRQYKKRLDEVGASGEIPDDLALEVSSPGAERLLKVPDDLYRFKDMPMRVDYIEDQDARSPEKFGVFYLESIETETGRCVWRLADVKENRDPSAKGRPLSRKLKDWRLDLPYAMFKRVTLYLDY</sequence>
<proteinExistence type="predicted"/>
<dbReference type="Proteomes" id="UP001062846">
    <property type="component" value="Chromosome 9"/>
</dbReference>
<comment type="caution">
    <text evidence="1">The sequence shown here is derived from an EMBL/GenBank/DDBJ whole genome shotgun (WGS) entry which is preliminary data.</text>
</comment>
<keyword evidence="2" id="KW-1185">Reference proteome</keyword>
<dbReference type="EMBL" id="CM046396">
    <property type="protein sequence ID" value="KAI8539398.1"/>
    <property type="molecule type" value="Genomic_DNA"/>
</dbReference>
<reference evidence="1" key="1">
    <citation type="submission" date="2022-02" db="EMBL/GenBank/DDBJ databases">
        <title>Plant Genome Project.</title>
        <authorList>
            <person name="Zhang R.-G."/>
        </authorList>
    </citation>
    <scope>NUCLEOTIDE SEQUENCE</scope>
    <source>
        <strain evidence="1">AT1</strain>
    </source>
</reference>
<organism evidence="1 2">
    <name type="scientific">Rhododendron molle</name>
    <name type="common">Chinese azalea</name>
    <name type="synonym">Azalea mollis</name>
    <dbReference type="NCBI Taxonomy" id="49168"/>
    <lineage>
        <taxon>Eukaryota</taxon>
        <taxon>Viridiplantae</taxon>
        <taxon>Streptophyta</taxon>
        <taxon>Embryophyta</taxon>
        <taxon>Tracheophyta</taxon>
        <taxon>Spermatophyta</taxon>
        <taxon>Magnoliopsida</taxon>
        <taxon>eudicotyledons</taxon>
        <taxon>Gunneridae</taxon>
        <taxon>Pentapetalae</taxon>
        <taxon>asterids</taxon>
        <taxon>Ericales</taxon>
        <taxon>Ericaceae</taxon>
        <taxon>Ericoideae</taxon>
        <taxon>Rhodoreae</taxon>
        <taxon>Rhododendron</taxon>
    </lineage>
</organism>